<feature type="signal peptide" evidence="1">
    <location>
        <begin position="1"/>
        <end position="23"/>
    </location>
</feature>
<protein>
    <recommendedName>
        <fullName evidence="2">CsgH-like domain-containing protein</fullName>
    </recommendedName>
</protein>
<keyword evidence="1" id="KW-0732">Signal</keyword>
<dbReference type="InterPro" id="IPR047726">
    <property type="entry name" value="CsgH_dom"/>
</dbReference>
<feature type="chain" id="PRO_5046267726" description="CsgH-like domain-containing protein" evidence="1">
    <location>
        <begin position="24"/>
        <end position="132"/>
    </location>
</feature>
<dbReference type="Pfam" id="PF21112">
    <property type="entry name" value="CsgH"/>
    <property type="match status" value="1"/>
</dbReference>
<evidence type="ECO:0000256" key="1">
    <source>
        <dbReference type="SAM" id="SignalP"/>
    </source>
</evidence>
<evidence type="ECO:0000313" key="3">
    <source>
        <dbReference type="EMBL" id="GLQ09003.1"/>
    </source>
</evidence>
<feature type="domain" description="CsgH-like" evidence="2">
    <location>
        <begin position="38"/>
        <end position="124"/>
    </location>
</feature>
<dbReference type="Proteomes" id="UP001161406">
    <property type="component" value="Unassembled WGS sequence"/>
</dbReference>
<proteinExistence type="predicted"/>
<organism evidence="3 4">
    <name type="scientific">Devosia yakushimensis</name>
    <dbReference type="NCBI Taxonomy" id="470028"/>
    <lineage>
        <taxon>Bacteria</taxon>
        <taxon>Pseudomonadati</taxon>
        <taxon>Pseudomonadota</taxon>
        <taxon>Alphaproteobacteria</taxon>
        <taxon>Hyphomicrobiales</taxon>
        <taxon>Devosiaceae</taxon>
        <taxon>Devosia</taxon>
    </lineage>
</organism>
<keyword evidence="4" id="KW-1185">Reference proteome</keyword>
<comment type="caution">
    <text evidence="3">The sequence shown here is derived from an EMBL/GenBank/DDBJ whole genome shotgun (WGS) entry which is preliminary data.</text>
</comment>
<dbReference type="InterPro" id="IPR053722">
    <property type="entry name" value="Curli_assembly_CsgC/AgfC"/>
</dbReference>
<evidence type="ECO:0000259" key="2">
    <source>
        <dbReference type="Pfam" id="PF21112"/>
    </source>
</evidence>
<reference evidence="3" key="2">
    <citation type="submission" date="2023-01" db="EMBL/GenBank/DDBJ databases">
        <title>Draft genome sequence of Devosia yakushimensis strain NBRC 103855.</title>
        <authorList>
            <person name="Sun Q."/>
            <person name="Mori K."/>
        </authorList>
    </citation>
    <scope>NUCLEOTIDE SEQUENCE</scope>
    <source>
        <strain evidence="3">NBRC 103855</strain>
    </source>
</reference>
<reference evidence="3" key="1">
    <citation type="journal article" date="2014" name="Int. J. Syst. Evol. Microbiol.">
        <title>Complete genome of a new Firmicutes species belonging to the dominant human colonic microbiota ('Ruminococcus bicirculans') reveals two chromosomes and a selective capacity to utilize plant glucans.</title>
        <authorList>
            <consortium name="NISC Comparative Sequencing Program"/>
            <person name="Wegmann U."/>
            <person name="Louis P."/>
            <person name="Goesmann A."/>
            <person name="Henrissat B."/>
            <person name="Duncan S.H."/>
            <person name="Flint H.J."/>
        </authorList>
    </citation>
    <scope>NUCLEOTIDE SEQUENCE</scope>
    <source>
        <strain evidence="3">NBRC 103855</strain>
    </source>
</reference>
<name>A0ABQ5UCR7_9HYPH</name>
<dbReference type="NCBIfam" id="NF041112">
    <property type="entry name" value="chap_CsgH_alph"/>
    <property type="match status" value="1"/>
</dbReference>
<dbReference type="InterPro" id="IPR048632">
    <property type="entry name" value="CsgH-like"/>
</dbReference>
<sequence>MISFDKRLGFIPALLGLGLAAFAVTGGQAGTTTSSGPVQCGVTSTTQNGMLMLEGAVHTDVAVNGSYQFRLQSSGSGGNTNISQGGNFAIGANEIATLGKVMVNAGSRYDLVFEVTANGKKLDCDQELVTKL</sequence>
<dbReference type="Gene3D" id="2.60.40.2420">
    <property type="match status" value="1"/>
</dbReference>
<dbReference type="EMBL" id="BSNG01000001">
    <property type="protein sequence ID" value="GLQ09003.1"/>
    <property type="molecule type" value="Genomic_DNA"/>
</dbReference>
<evidence type="ECO:0000313" key="4">
    <source>
        <dbReference type="Proteomes" id="UP001161406"/>
    </source>
</evidence>
<gene>
    <name evidence="3" type="ORF">GCM10007913_09350</name>
</gene>
<dbReference type="RefSeq" id="WP_284388405.1">
    <property type="nucleotide sequence ID" value="NZ_BSNG01000001.1"/>
</dbReference>
<accession>A0ABQ5UCR7</accession>